<proteinExistence type="predicted"/>
<dbReference type="CDD" id="cd07379">
    <property type="entry name" value="MPP_239FB"/>
    <property type="match status" value="1"/>
</dbReference>
<organism evidence="3 4">
    <name type="scientific">Remersonia thermophila</name>
    <dbReference type="NCBI Taxonomy" id="72144"/>
    <lineage>
        <taxon>Eukaryota</taxon>
        <taxon>Fungi</taxon>
        <taxon>Dikarya</taxon>
        <taxon>Ascomycota</taxon>
        <taxon>Pezizomycotina</taxon>
        <taxon>Sordariomycetes</taxon>
        <taxon>Sordariomycetidae</taxon>
        <taxon>Sordariales</taxon>
        <taxon>Sordariales incertae sedis</taxon>
        <taxon>Remersonia</taxon>
    </lineage>
</organism>
<dbReference type="EMBL" id="JAZGUE010000004">
    <property type="protein sequence ID" value="KAL2267472.1"/>
    <property type="molecule type" value="Genomic_DNA"/>
</dbReference>
<feature type="region of interest" description="Disordered" evidence="1">
    <location>
        <begin position="263"/>
        <end position="293"/>
    </location>
</feature>
<reference evidence="3 4" key="1">
    <citation type="journal article" date="2024" name="Commun. Biol.">
        <title>Comparative genomic analysis of thermophilic fungi reveals convergent evolutionary adaptations and gene losses.</title>
        <authorList>
            <person name="Steindorff A.S."/>
            <person name="Aguilar-Pontes M.V."/>
            <person name="Robinson A.J."/>
            <person name="Andreopoulos B."/>
            <person name="LaButti K."/>
            <person name="Kuo A."/>
            <person name="Mondo S."/>
            <person name="Riley R."/>
            <person name="Otillar R."/>
            <person name="Haridas S."/>
            <person name="Lipzen A."/>
            <person name="Grimwood J."/>
            <person name="Schmutz J."/>
            <person name="Clum A."/>
            <person name="Reid I.D."/>
            <person name="Moisan M.C."/>
            <person name="Butler G."/>
            <person name="Nguyen T.T.M."/>
            <person name="Dewar K."/>
            <person name="Conant G."/>
            <person name="Drula E."/>
            <person name="Henrissat B."/>
            <person name="Hansel C."/>
            <person name="Singer S."/>
            <person name="Hutchinson M.I."/>
            <person name="de Vries R.P."/>
            <person name="Natvig D.O."/>
            <person name="Powell A.J."/>
            <person name="Tsang A."/>
            <person name="Grigoriev I.V."/>
        </authorList>
    </citation>
    <scope>NUCLEOTIDE SEQUENCE [LARGE SCALE GENOMIC DNA]</scope>
    <source>
        <strain evidence="3 4">ATCC 22073</strain>
    </source>
</reference>
<dbReference type="Proteomes" id="UP001600064">
    <property type="component" value="Unassembled WGS sequence"/>
</dbReference>
<protein>
    <recommendedName>
        <fullName evidence="2">Calcineurin-like phosphoesterase domain-containing protein</fullName>
    </recommendedName>
</protein>
<feature type="compositionally biased region" description="Low complexity" evidence="1">
    <location>
        <begin position="169"/>
        <end position="183"/>
    </location>
</feature>
<dbReference type="PANTHER" id="PTHR12905">
    <property type="entry name" value="METALLOPHOSPHOESTERASE"/>
    <property type="match status" value="1"/>
</dbReference>
<feature type="domain" description="Calcineurin-like phosphoesterase" evidence="2">
    <location>
        <begin position="193"/>
        <end position="394"/>
    </location>
</feature>
<dbReference type="SUPFAM" id="SSF56300">
    <property type="entry name" value="Metallo-dependent phosphatases"/>
    <property type="match status" value="1"/>
</dbReference>
<dbReference type="Gene3D" id="3.60.21.10">
    <property type="match status" value="1"/>
</dbReference>
<dbReference type="PANTHER" id="PTHR12905:SF18">
    <property type="entry name" value="ESTER HYDROLASE, PUTATIVE (AFU_ORTHOLOGUE AFUA_4G03130)-RELATED"/>
    <property type="match status" value="1"/>
</dbReference>
<evidence type="ECO:0000256" key="1">
    <source>
        <dbReference type="SAM" id="MobiDB-lite"/>
    </source>
</evidence>
<sequence length="486" mass="53909">MLLARLHSLLAFLRLRRSSPWAPRTPLDWILYSPVQWLAALLYRNVLLPLRGCPFHPPSPPPAPLKDDAGRMAGVGRAYYYCGCGKGRPWFHHHYASSSSSFFSLSSSSGCGLREYYRFPGLQPLLRLPASLGFGSTAETAERVDGAPVLRDGESEGEGADRSGPRGPPSVSGSESGSATSETRGARGPRRPIRVVCLSDTHNLALPPEAVPDGDLLIHCGDLTVGGSVDEVQRQVDWLKSLPHPWKVVVGGNHDLCLDKSLKKKASSADRHENGEKDFSEQEKQQQQQQQQQQEVNWDGIEYLCDRAVELRFQGGRRLNVYGWGAVPDLGEGHALSYPRRRHPWHRRIPDETDVLVTHTPPAHHLDLGLGCAGLLDEVWRVKPRLHVFGHVHHAHGAEPVYYDECQRAYEAIMSRRPQGGPLRELLLPGPHWLDVWDMVRHGIANILWKWIMLGPGTNNGGLMVNAALMYGDSGVLKNPITVVDL</sequence>
<dbReference type="GeneID" id="98125916"/>
<feature type="compositionally biased region" description="Basic and acidic residues" evidence="1">
    <location>
        <begin position="143"/>
        <end position="164"/>
    </location>
</feature>
<feature type="compositionally biased region" description="Basic and acidic residues" evidence="1">
    <location>
        <begin position="263"/>
        <end position="284"/>
    </location>
</feature>
<keyword evidence="4" id="KW-1185">Reference proteome</keyword>
<feature type="region of interest" description="Disordered" evidence="1">
    <location>
        <begin position="143"/>
        <end position="192"/>
    </location>
</feature>
<dbReference type="RefSeq" id="XP_070866199.1">
    <property type="nucleotide sequence ID" value="XM_071011272.1"/>
</dbReference>
<evidence type="ECO:0000313" key="3">
    <source>
        <dbReference type="EMBL" id="KAL2267472.1"/>
    </source>
</evidence>
<comment type="caution">
    <text evidence="3">The sequence shown here is derived from an EMBL/GenBank/DDBJ whole genome shotgun (WGS) entry which is preliminary data.</text>
</comment>
<accession>A0ABR4DAT4</accession>
<name>A0ABR4DAT4_9PEZI</name>
<dbReference type="InterPro" id="IPR004843">
    <property type="entry name" value="Calcineurin-like_PHP"/>
</dbReference>
<dbReference type="InterPro" id="IPR029052">
    <property type="entry name" value="Metallo-depent_PP-like"/>
</dbReference>
<dbReference type="InterPro" id="IPR051693">
    <property type="entry name" value="UPF0046_metallophosphoest"/>
</dbReference>
<evidence type="ECO:0000313" key="4">
    <source>
        <dbReference type="Proteomes" id="UP001600064"/>
    </source>
</evidence>
<dbReference type="Pfam" id="PF00149">
    <property type="entry name" value="Metallophos"/>
    <property type="match status" value="1"/>
</dbReference>
<gene>
    <name evidence="3" type="ORF">VTJ83DRAFT_4749</name>
</gene>
<evidence type="ECO:0000259" key="2">
    <source>
        <dbReference type="Pfam" id="PF00149"/>
    </source>
</evidence>